<name>A0A1Z4JRF2_LEPBY</name>
<protein>
    <submittedName>
        <fullName evidence="1">Uncharacterized protein</fullName>
    </submittedName>
</protein>
<gene>
    <name evidence="1" type="ORF">NIES2135_61150</name>
</gene>
<keyword evidence="2" id="KW-1185">Reference proteome</keyword>
<dbReference type="EMBL" id="AP018204">
    <property type="protein sequence ID" value="BAY59238.1"/>
    <property type="molecule type" value="Genomic_DNA"/>
</dbReference>
<reference evidence="1 2" key="1">
    <citation type="submission" date="2017-06" db="EMBL/GenBank/DDBJ databases">
        <title>Genome sequencing of cyanobaciteial culture collection at National Institute for Environmental Studies (NIES).</title>
        <authorList>
            <person name="Hirose Y."/>
            <person name="Shimura Y."/>
            <person name="Fujisawa T."/>
            <person name="Nakamura Y."/>
            <person name="Kawachi M."/>
        </authorList>
    </citation>
    <scope>NUCLEOTIDE SEQUENCE [LARGE SCALE GENOMIC DNA]</scope>
    <source>
        <strain evidence="1 2">NIES-2135</strain>
        <plasmid evidence="2">Plasmid Plasmid1 dna</plasmid>
    </source>
</reference>
<dbReference type="Proteomes" id="UP000217895">
    <property type="component" value="Plasmid Plasmid1 dna"/>
</dbReference>
<evidence type="ECO:0000313" key="1">
    <source>
        <dbReference type="EMBL" id="BAY59238.1"/>
    </source>
</evidence>
<evidence type="ECO:0000313" key="2">
    <source>
        <dbReference type="Proteomes" id="UP000217895"/>
    </source>
</evidence>
<sequence>MEKANLHDTVMPLLEAMHQEFKELSKKKPDSVLSLTKVKTVNRLLNSCRKILESEQSIQFLDTLDEDNIPQNSDVVLTLSQYVAAMAQFKSSHYGWDGVKERWFTED</sequence>
<proteinExistence type="predicted"/>
<keyword evidence="1" id="KW-0614">Plasmid</keyword>
<organism evidence="1 2">
    <name type="scientific">Leptolyngbya boryana NIES-2135</name>
    <dbReference type="NCBI Taxonomy" id="1973484"/>
    <lineage>
        <taxon>Bacteria</taxon>
        <taxon>Bacillati</taxon>
        <taxon>Cyanobacteriota</taxon>
        <taxon>Cyanophyceae</taxon>
        <taxon>Leptolyngbyales</taxon>
        <taxon>Leptolyngbyaceae</taxon>
        <taxon>Leptolyngbya group</taxon>
        <taxon>Leptolyngbya</taxon>
    </lineage>
</organism>
<dbReference type="AlphaFoldDB" id="A0A1Z4JRF2"/>
<accession>A0A1Z4JRF2</accession>
<geneLocation type="plasmid" evidence="1">
    <name>plasmid1</name>
</geneLocation>